<gene>
    <name evidence="1" type="ORF">PSAN_45720</name>
</gene>
<organism evidence="1 2">
    <name type="scientific">Pseudomonas antarctica</name>
    <dbReference type="NCBI Taxonomy" id="219572"/>
    <lineage>
        <taxon>Bacteria</taxon>
        <taxon>Pseudomonadati</taxon>
        <taxon>Pseudomonadota</taxon>
        <taxon>Gammaproteobacteria</taxon>
        <taxon>Pseudomonadales</taxon>
        <taxon>Pseudomonadaceae</taxon>
        <taxon>Pseudomonas</taxon>
    </lineage>
</organism>
<protein>
    <recommendedName>
        <fullName evidence="3">Transposase</fullName>
    </recommendedName>
</protein>
<dbReference type="Proteomes" id="UP000748067">
    <property type="component" value="Unassembled WGS sequence"/>
</dbReference>
<evidence type="ECO:0000313" key="1">
    <source>
        <dbReference type="EMBL" id="KAF2406397.1"/>
    </source>
</evidence>
<accession>A0ABQ6ZPQ5</accession>
<proteinExistence type="predicted"/>
<name>A0ABQ6ZPQ5_9PSED</name>
<comment type="caution">
    <text evidence="1">The sequence shown here is derived from an EMBL/GenBank/DDBJ whole genome shotgun (WGS) entry which is preliminary data.</text>
</comment>
<reference evidence="1 2" key="1">
    <citation type="submission" date="2015-01" db="EMBL/GenBank/DDBJ databases">
        <title>Genome Sequence of Pseudomonas antarctica CMS 35.</title>
        <authorList>
            <person name="Voget S."/>
            <person name="Chow J."/>
            <person name="Daniel R."/>
            <person name="Streit W."/>
        </authorList>
    </citation>
    <scope>NUCLEOTIDE SEQUENCE [LARGE SCALE GENOMIC DNA]</scope>
    <source>
        <strain evidence="1 2">CMS 35</strain>
    </source>
</reference>
<evidence type="ECO:0008006" key="3">
    <source>
        <dbReference type="Google" id="ProtNLM"/>
    </source>
</evidence>
<keyword evidence="2" id="KW-1185">Reference proteome</keyword>
<evidence type="ECO:0000313" key="2">
    <source>
        <dbReference type="Proteomes" id="UP000748067"/>
    </source>
</evidence>
<dbReference type="EMBL" id="JXDI01000003">
    <property type="protein sequence ID" value="KAF2406397.1"/>
    <property type="molecule type" value="Genomic_DNA"/>
</dbReference>
<sequence>MQHDVGEPGTQQMRTSSGSRIAYNVHSAADAKYCLMLHHDVRQEGIDNRQLDPMAKATQEVLERAELCVTADAGYSSDAKLQAC</sequence>